<feature type="transmembrane region" description="Helical" evidence="8">
    <location>
        <begin position="112"/>
        <end position="131"/>
    </location>
</feature>
<evidence type="ECO:0000313" key="11">
    <source>
        <dbReference type="Proteomes" id="UP000436088"/>
    </source>
</evidence>
<feature type="domain" description="Major facilitator superfamily (MFS) profile" evidence="9">
    <location>
        <begin position="1"/>
        <end position="601"/>
    </location>
</feature>
<feature type="compositionally biased region" description="Basic and acidic residues" evidence="7">
    <location>
        <begin position="329"/>
        <end position="346"/>
    </location>
</feature>
<keyword evidence="5 8" id="KW-1133">Transmembrane helix</keyword>
<evidence type="ECO:0000256" key="8">
    <source>
        <dbReference type="SAM" id="Phobius"/>
    </source>
</evidence>
<keyword evidence="3" id="KW-0813">Transport</keyword>
<keyword evidence="11" id="KW-1185">Reference proteome</keyword>
<dbReference type="AlphaFoldDB" id="A0A6A2YC67"/>
<dbReference type="SUPFAM" id="SSF103473">
    <property type="entry name" value="MFS general substrate transporter"/>
    <property type="match status" value="1"/>
</dbReference>
<dbReference type="InterPro" id="IPR050814">
    <property type="entry name" value="Myo-inositol_Transporter"/>
</dbReference>
<reference evidence="10" key="1">
    <citation type="submission" date="2019-09" db="EMBL/GenBank/DDBJ databases">
        <title>Draft genome information of white flower Hibiscus syriacus.</title>
        <authorList>
            <person name="Kim Y.-M."/>
        </authorList>
    </citation>
    <scope>NUCLEOTIDE SEQUENCE [LARGE SCALE GENOMIC DNA]</scope>
    <source>
        <strain evidence="10">YM2019G1</strain>
    </source>
</reference>
<gene>
    <name evidence="10" type="ORF">F3Y22_tig00111835pilonHSYRG00153</name>
</gene>
<dbReference type="Proteomes" id="UP000436088">
    <property type="component" value="Unassembled WGS sequence"/>
</dbReference>
<dbReference type="EMBL" id="VEPZ02001442">
    <property type="protein sequence ID" value="KAE8672679.1"/>
    <property type="molecule type" value="Genomic_DNA"/>
</dbReference>
<dbReference type="PANTHER" id="PTHR48020">
    <property type="entry name" value="PROTON MYO-INOSITOL COTRANSPORTER"/>
    <property type="match status" value="1"/>
</dbReference>
<organism evidence="10 11">
    <name type="scientific">Hibiscus syriacus</name>
    <name type="common">Rose of Sharon</name>
    <dbReference type="NCBI Taxonomy" id="106335"/>
    <lineage>
        <taxon>Eukaryota</taxon>
        <taxon>Viridiplantae</taxon>
        <taxon>Streptophyta</taxon>
        <taxon>Embryophyta</taxon>
        <taxon>Tracheophyta</taxon>
        <taxon>Spermatophyta</taxon>
        <taxon>Magnoliopsida</taxon>
        <taxon>eudicotyledons</taxon>
        <taxon>Gunneridae</taxon>
        <taxon>Pentapetalae</taxon>
        <taxon>rosids</taxon>
        <taxon>malvids</taxon>
        <taxon>Malvales</taxon>
        <taxon>Malvaceae</taxon>
        <taxon>Malvoideae</taxon>
        <taxon>Hibiscus</taxon>
    </lineage>
</organism>
<dbReference type="PROSITE" id="PS00216">
    <property type="entry name" value="SUGAR_TRANSPORT_1"/>
    <property type="match status" value="1"/>
</dbReference>
<evidence type="ECO:0000256" key="5">
    <source>
        <dbReference type="ARBA" id="ARBA00022989"/>
    </source>
</evidence>
<dbReference type="Gene3D" id="1.20.1250.20">
    <property type="entry name" value="MFS general substrate transporter like domains"/>
    <property type="match status" value="3"/>
</dbReference>
<feature type="transmembrane region" description="Helical" evidence="8">
    <location>
        <begin position="520"/>
        <end position="541"/>
    </location>
</feature>
<dbReference type="PANTHER" id="PTHR48020:SF35">
    <property type="entry name" value="SUGAR TRANSPORTER"/>
    <property type="match status" value="1"/>
</dbReference>
<name>A0A6A2YC67_HIBSY</name>
<evidence type="ECO:0000256" key="6">
    <source>
        <dbReference type="ARBA" id="ARBA00023136"/>
    </source>
</evidence>
<comment type="subcellular location">
    <subcellularLocation>
        <location evidence="1">Membrane</location>
        <topology evidence="1">Multi-pass membrane protein</topology>
    </subcellularLocation>
</comment>
<evidence type="ECO:0000256" key="4">
    <source>
        <dbReference type="ARBA" id="ARBA00022692"/>
    </source>
</evidence>
<feature type="transmembrane region" description="Helical" evidence="8">
    <location>
        <begin position="574"/>
        <end position="597"/>
    </location>
</feature>
<accession>A0A6A2YC67</accession>
<proteinExistence type="inferred from homology"/>
<protein>
    <submittedName>
        <fullName evidence="10">Monosaccharide-sensing protein 2</fullName>
    </submittedName>
</protein>
<evidence type="ECO:0000259" key="9">
    <source>
        <dbReference type="PROSITE" id="PS50850"/>
    </source>
</evidence>
<feature type="region of interest" description="Disordered" evidence="7">
    <location>
        <begin position="321"/>
        <end position="361"/>
    </location>
</feature>
<feature type="transmembrane region" description="Helical" evidence="8">
    <location>
        <begin position="46"/>
        <end position="64"/>
    </location>
</feature>
<comment type="caution">
    <text evidence="10">The sequence shown here is derived from an EMBL/GenBank/DDBJ whole genome shotgun (WGS) entry which is preliminary data.</text>
</comment>
<evidence type="ECO:0000256" key="7">
    <source>
        <dbReference type="SAM" id="MobiDB-lite"/>
    </source>
</evidence>
<dbReference type="InterPro" id="IPR005828">
    <property type="entry name" value="MFS_sugar_transport-like"/>
</dbReference>
<dbReference type="Pfam" id="PF00083">
    <property type="entry name" value="Sugar_tr"/>
    <property type="match status" value="1"/>
</dbReference>
<evidence type="ECO:0000256" key="1">
    <source>
        <dbReference type="ARBA" id="ARBA00004141"/>
    </source>
</evidence>
<evidence type="ECO:0000313" key="10">
    <source>
        <dbReference type="EMBL" id="KAE8672679.1"/>
    </source>
</evidence>
<dbReference type="InterPro" id="IPR003663">
    <property type="entry name" value="Sugar/inositol_transpt"/>
</dbReference>
<evidence type="ECO:0000256" key="2">
    <source>
        <dbReference type="ARBA" id="ARBA00010992"/>
    </source>
</evidence>
<evidence type="ECO:0000256" key="3">
    <source>
        <dbReference type="ARBA" id="ARBA00022448"/>
    </source>
</evidence>
<dbReference type="InterPro" id="IPR005829">
    <property type="entry name" value="Sugar_transporter_CS"/>
</dbReference>
<dbReference type="GO" id="GO:0022857">
    <property type="term" value="F:transmembrane transporter activity"/>
    <property type="evidence" value="ECO:0007669"/>
    <property type="project" value="InterPro"/>
</dbReference>
<dbReference type="PROSITE" id="PS50850">
    <property type="entry name" value="MFS"/>
    <property type="match status" value="1"/>
</dbReference>
<dbReference type="InterPro" id="IPR020846">
    <property type="entry name" value="MFS_dom"/>
</dbReference>
<sequence length="601" mass="65884">MYIKKEFDLESQPTIEGLLIEMSLIGATCVTIGSGNLADWLGRRPLLIISSMLYFLSGIVMLWSPNINVLLLARLLDGVGVALAVTVVPIYISETAPSEIRGLLNTLPPFNGYIGMFLSYCMVFGMSFTALPNWRLMLRVLSVPSLEYFALTVFFMPESPRWLVGKGRMNEAKKVLQMIRGREDVSVEMALLVEGLGVGGETSIEEYIITPINRDSRLPDISSEKDRIKLHGTEEGPSWTARPVTGQKSFGFGAVPQQASVQKSFRPGLVSQQGSIAQSTLAYVDPLVTLFGSVHDRYSEAGSVHRSSLFSFVSSSMSGLVNQSQQEVRPQRAEESDEESVMRESEDEKSDDSDDNVRTPLISWQTSVDKDIVPTAQESIARMRNPTWGFAYKLPSNPSQLAWKYYEREGRDGRKETSVQRIYFHGESMTGFRQRSVMSSTAADVLGGSDNFHAAALVSQSAISSKDLMKQDPVGPAMVHPAETAKGSIWNDLFEPGVNHALVVGIRIEMLQQFSGMSSILYYIPSILELAGVGVLVFITPHNPGPGIIFSQLVFGSIVGLGSVLRAVISTTSVVLTCCFYAMGLSPIPSILCAEIFPTRV</sequence>
<feature type="transmembrane region" description="Helical" evidence="8">
    <location>
        <begin position="71"/>
        <end position="92"/>
    </location>
</feature>
<keyword evidence="6 8" id="KW-0472">Membrane</keyword>
<feature type="transmembrane region" description="Helical" evidence="8">
    <location>
        <begin position="547"/>
        <end position="567"/>
    </location>
</feature>
<keyword evidence="4 8" id="KW-0812">Transmembrane</keyword>
<comment type="similarity">
    <text evidence="2">Belongs to the major facilitator superfamily. Sugar transporter (TC 2.A.1.1) family.</text>
</comment>
<dbReference type="PRINTS" id="PR00171">
    <property type="entry name" value="SUGRTRNSPORT"/>
</dbReference>
<dbReference type="GO" id="GO:0016020">
    <property type="term" value="C:membrane"/>
    <property type="evidence" value="ECO:0007669"/>
    <property type="project" value="UniProtKB-SubCell"/>
</dbReference>
<dbReference type="InterPro" id="IPR036259">
    <property type="entry name" value="MFS_trans_sf"/>
</dbReference>